<accession>A0ABU2D4R8</accession>
<evidence type="ECO:0000313" key="2">
    <source>
        <dbReference type="Proteomes" id="UP001246244"/>
    </source>
</evidence>
<dbReference type="Proteomes" id="UP001246244">
    <property type="component" value="Unassembled WGS sequence"/>
</dbReference>
<gene>
    <name evidence="1" type="ORF">RG963_14605</name>
</gene>
<reference evidence="2" key="1">
    <citation type="submission" date="2023-07" db="EMBL/GenBank/DDBJ databases">
        <title>Whole-genome sequencing of a new Methanosarcina sp. Z-7115.</title>
        <authorList>
            <person name="Zhilina T.N."/>
            <person name="Merkel A.Y."/>
        </authorList>
    </citation>
    <scope>NUCLEOTIDE SEQUENCE [LARGE SCALE GENOMIC DNA]</scope>
    <source>
        <strain evidence="2">Z-7115</strain>
    </source>
</reference>
<protein>
    <recommendedName>
        <fullName evidence="3">Mobile element protein</fullName>
    </recommendedName>
</protein>
<evidence type="ECO:0008006" key="3">
    <source>
        <dbReference type="Google" id="ProtNLM"/>
    </source>
</evidence>
<name>A0ABU2D4R8_9EURY</name>
<proteinExistence type="predicted"/>
<dbReference type="EMBL" id="JAVKPK010000080">
    <property type="protein sequence ID" value="MDR7666989.1"/>
    <property type="molecule type" value="Genomic_DNA"/>
</dbReference>
<dbReference type="RefSeq" id="WP_310577019.1">
    <property type="nucleotide sequence ID" value="NZ_JAVKPK010000080.1"/>
</dbReference>
<evidence type="ECO:0000313" key="1">
    <source>
        <dbReference type="EMBL" id="MDR7666989.1"/>
    </source>
</evidence>
<keyword evidence="2" id="KW-1185">Reference proteome</keyword>
<sequence length="91" mass="10609">MADKLLKFTRVLRNGTVFYRFEGFENIHSRWELPCEYLSGPHFAAWDKVLLYSEGKNLFSLAKGSELSERAYSELMSIICTGKKRLKEIRS</sequence>
<comment type="caution">
    <text evidence="1">The sequence shown here is derived from an EMBL/GenBank/DDBJ whole genome shotgun (WGS) entry which is preliminary data.</text>
</comment>
<organism evidence="1 2">
    <name type="scientific">Methanosarcina baikalica</name>
    <dbReference type="NCBI Taxonomy" id="3073890"/>
    <lineage>
        <taxon>Archaea</taxon>
        <taxon>Methanobacteriati</taxon>
        <taxon>Methanobacteriota</taxon>
        <taxon>Stenosarchaea group</taxon>
        <taxon>Methanomicrobia</taxon>
        <taxon>Methanosarcinales</taxon>
        <taxon>Methanosarcinaceae</taxon>
        <taxon>Methanosarcina</taxon>
    </lineage>
</organism>